<organism evidence="1 2">
    <name type="scientific">Sulfuriferula multivorans</name>
    <dbReference type="NCBI Taxonomy" id="1559896"/>
    <lineage>
        <taxon>Bacteria</taxon>
        <taxon>Pseudomonadati</taxon>
        <taxon>Pseudomonadota</taxon>
        <taxon>Betaproteobacteria</taxon>
        <taxon>Nitrosomonadales</taxon>
        <taxon>Sulfuricellaceae</taxon>
        <taxon>Sulfuriferula</taxon>
    </lineage>
</organism>
<comment type="caution">
    <text evidence="1">The sequence shown here is derived from an EMBL/GenBank/DDBJ whole genome shotgun (WGS) entry which is preliminary data.</text>
</comment>
<gene>
    <name evidence="1" type="ORF">SFMTTN_0225</name>
</gene>
<sequence length="62" mass="7054">MIVVVKKAYHQRSVRTATKSRHFGSKDALYESLKRDWIARNPNASSADYQAAMIKIARNVGF</sequence>
<evidence type="ECO:0000313" key="2">
    <source>
        <dbReference type="Proteomes" id="UP000286806"/>
    </source>
</evidence>
<keyword evidence="2" id="KW-1185">Reference proteome</keyword>
<dbReference type="RefSeq" id="WP_124703259.1">
    <property type="nucleotide sequence ID" value="NZ_BGOW01000001.1"/>
</dbReference>
<accession>A0A401J9X2</accession>
<name>A0A401J9X2_9PROT</name>
<dbReference type="AlphaFoldDB" id="A0A401J9X2"/>
<proteinExistence type="predicted"/>
<dbReference type="EMBL" id="BGOW01000001">
    <property type="protein sequence ID" value="GBL44429.1"/>
    <property type="molecule type" value="Genomic_DNA"/>
</dbReference>
<dbReference type="Proteomes" id="UP000286806">
    <property type="component" value="Unassembled WGS sequence"/>
</dbReference>
<evidence type="ECO:0000313" key="1">
    <source>
        <dbReference type="EMBL" id="GBL44429.1"/>
    </source>
</evidence>
<protein>
    <submittedName>
        <fullName evidence="1">Uncharacterized protein</fullName>
    </submittedName>
</protein>
<reference evidence="1 2" key="1">
    <citation type="journal article" date="2019" name="Front. Microbiol.">
        <title>Genomes of Neutrophilic Sulfur-Oxidizing Chemolithoautotrophs Representing 9 Proteobacterial Species From 8 Genera.</title>
        <authorList>
            <person name="Watanabe T."/>
            <person name="Kojima H."/>
            <person name="Umezawa K."/>
            <person name="Hori C."/>
            <person name="Takasuka T.E."/>
            <person name="Kato Y."/>
            <person name="Fukui M."/>
        </authorList>
    </citation>
    <scope>NUCLEOTIDE SEQUENCE [LARGE SCALE GENOMIC DNA]</scope>
    <source>
        <strain evidence="1 2">TTN</strain>
    </source>
</reference>